<evidence type="ECO:0000313" key="2">
    <source>
        <dbReference type="Proteomes" id="UP001239680"/>
    </source>
</evidence>
<dbReference type="RefSeq" id="WP_306679363.1">
    <property type="nucleotide sequence ID" value="NZ_JAVDBT010000004.1"/>
</dbReference>
<evidence type="ECO:0000313" key="1">
    <source>
        <dbReference type="EMBL" id="MDQ2065668.1"/>
    </source>
</evidence>
<accession>A0ABU0VVY2</accession>
<dbReference type="EMBL" id="JAVDBT010000004">
    <property type="protein sequence ID" value="MDQ2065668.1"/>
    <property type="molecule type" value="Genomic_DNA"/>
</dbReference>
<name>A0ABU0VVY2_9RHOB</name>
<comment type="caution">
    <text evidence="1">The sequence shown here is derived from an EMBL/GenBank/DDBJ whole genome shotgun (WGS) entry which is preliminary data.</text>
</comment>
<gene>
    <name evidence="1" type="ORF">Q9295_04740</name>
</gene>
<protein>
    <submittedName>
        <fullName evidence="1">Dihydroorotate dehydrogenase</fullName>
    </submittedName>
</protein>
<reference evidence="1 2" key="1">
    <citation type="submission" date="2023-08" db="EMBL/GenBank/DDBJ databases">
        <title>Characterization of two Paracoccaceae strains isolated from Phycosphere and proposal of Xinfangfangia lacusdiani sp. nov.</title>
        <authorList>
            <person name="Deng Y."/>
            <person name="Zhang Y.Q."/>
        </authorList>
    </citation>
    <scope>NUCLEOTIDE SEQUENCE [LARGE SCALE GENOMIC DNA]</scope>
    <source>
        <strain evidence="1 2">CPCC 101601</strain>
    </source>
</reference>
<keyword evidence="2" id="KW-1185">Reference proteome</keyword>
<dbReference type="Proteomes" id="UP001239680">
    <property type="component" value="Unassembled WGS sequence"/>
</dbReference>
<organism evidence="1 2">
    <name type="scientific">Pseudogemmobacter lacusdianii</name>
    <dbReference type="NCBI Taxonomy" id="3069608"/>
    <lineage>
        <taxon>Bacteria</taxon>
        <taxon>Pseudomonadati</taxon>
        <taxon>Pseudomonadota</taxon>
        <taxon>Alphaproteobacteria</taxon>
        <taxon>Rhodobacterales</taxon>
        <taxon>Paracoccaceae</taxon>
        <taxon>Pseudogemmobacter</taxon>
    </lineage>
</organism>
<proteinExistence type="predicted"/>
<sequence length="114" mass="11909">MTGTDDLDGFFAAAREAQPAVSPKLMAQVLADAAAFQPQPRAKAQVVWWQRAYAAMAELWGGFAPGLATAAVAGLAFGYAGPLSSDWLAGVMAPQAQVQMMAASDLFLAEEFGQ</sequence>